<comment type="subunit">
    <text evidence="4">Part of the 50S ribosomal subunit.</text>
</comment>
<keyword evidence="3 4" id="KW-0687">Ribonucleoprotein</keyword>
<feature type="compositionally biased region" description="Basic and acidic residues" evidence="6">
    <location>
        <begin position="1"/>
        <end position="18"/>
    </location>
</feature>
<keyword evidence="4" id="KW-0694">RNA-binding</keyword>
<keyword evidence="2 4" id="KW-0689">Ribosomal protein</keyword>
<dbReference type="PANTHER" id="PTHR12934:SF11">
    <property type="entry name" value="LARGE RIBOSOMAL SUBUNIT PROTEIN UL15M"/>
    <property type="match status" value="1"/>
</dbReference>
<dbReference type="AlphaFoldDB" id="A0A1F4XHA8"/>
<dbReference type="STRING" id="1797243.A2943_03425"/>
<comment type="caution">
    <text evidence="8">The sequence shown here is derived from an EMBL/GenBank/DDBJ whole genome shotgun (WGS) entry which is preliminary data.</text>
</comment>
<keyword evidence="4" id="KW-0699">rRNA-binding</keyword>
<evidence type="ECO:0000313" key="9">
    <source>
        <dbReference type="Proteomes" id="UP000176185"/>
    </source>
</evidence>
<dbReference type="InterPro" id="IPR021131">
    <property type="entry name" value="Ribosomal_uL15/eL18"/>
</dbReference>
<proteinExistence type="inferred from homology"/>
<dbReference type="GO" id="GO:0019843">
    <property type="term" value="F:rRNA binding"/>
    <property type="evidence" value="ECO:0007669"/>
    <property type="project" value="UniProtKB-UniRule"/>
</dbReference>
<dbReference type="Gene3D" id="3.100.10.10">
    <property type="match status" value="1"/>
</dbReference>
<dbReference type="PANTHER" id="PTHR12934">
    <property type="entry name" value="50S RIBOSOMAL PROTEIN L15"/>
    <property type="match status" value="1"/>
</dbReference>
<dbReference type="Proteomes" id="UP000176185">
    <property type="component" value="Unassembled WGS sequence"/>
</dbReference>
<dbReference type="NCBIfam" id="TIGR01071">
    <property type="entry name" value="rplO_bact"/>
    <property type="match status" value="1"/>
</dbReference>
<name>A0A1F4XHA8_9BACT</name>
<dbReference type="GO" id="GO:0022625">
    <property type="term" value="C:cytosolic large ribosomal subunit"/>
    <property type="evidence" value="ECO:0007669"/>
    <property type="project" value="TreeGrafter"/>
</dbReference>
<organism evidence="8 9">
    <name type="scientific">Candidatus Adlerbacteria bacterium RIFCSPLOWO2_01_FULL_51_16</name>
    <dbReference type="NCBI Taxonomy" id="1797243"/>
    <lineage>
        <taxon>Bacteria</taxon>
        <taxon>Candidatus Adleribacteriota</taxon>
    </lineage>
</organism>
<reference evidence="8 9" key="1">
    <citation type="journal article" date="2016" name="Nat. Commun.">
        <title>Thousands of microbial genomes shed light on interconnected biogeochemical processes in an aquifer system.</title>
        <authorList>
            <person name="Anantharaman K."/>
            <person name="Brown C.T."/>
            <person name="Hug L.A."/>
            <person name="Sharon I."/>
            <person name="Castelle C.J."/>
            <person name="Probst A.J."/>
            <person name="Thomas B.C."/>
            <person name="Singh A."/>
            <person name="Wilkins M.J."/>
            <person name="Karaoz U."/>
            <person name="Brodie E.L."/>
            <person name="Williams K.H."/>
            <person name="Hubbard S.S."/>
            <person name="Banfield J.F."/>
        </authorList>
    </citation>
    <scope>NUCLEOTIDE SEQUENCE [LARGE SCALE GENOMIC DNA]</scope>
</reference>
<dbReference type="HAMAP" id="MF_01341">
    <property type="entry name" value="Ribosomal_uL15"/>
    <property type="match status" value="1"/>
</dbReference>
<evidence type="ECO:0000256" key="2">
    <source>
        <dbReference type="ARBA" id="ARBA00022980"/>
    </source>
</evidence>
<dbReference type="EMBL" id="MEWX01000007">
    <property type="protein sequence ID" value="OGC81039.1"/>
    <property type="molecule type" value="Genomic_DNA"/>
</dbReference>
<dbReference type="InterPro" id="IPR036227">
    <property type="entry name" value="Ribosomal_uL15/eL18_sf"/>
</dbReference>
<comment type="function">
    <text evidence="4">Binds to the 23S rRNA.</text>
</comment>
<dbReference type="InterPro" id="IPR030878">
    <property type="entry name" value="Ribosomal_uL15"/>
</dbReference>
<sequence>MQLNELKRAVPQKTEKRVGRGGSRGKTAGRGTKGQKARAGHRIFPQVREQLKKLPKLRGYRQKSIQEKPLPVNLDALEIFFATGDTVNPKVLLERRVVRYRKGETPRVKILGTGALTKKLNITGCTVSTSAREKIEKIGGTITP</sequence>
<dbReference type="InterPro" id="IPR005749">
    <property type="entry name" value="Ribosomal_uL15_bac-type"/>
</dbReference>
<feature type="region of interest" description="Disordered" evidence="6">
    <location>
        <begin position="1"/>
        <end position="41"/>
    </location>
</feature>
<dbReference type="GO" id="GO:0003735">
    <property type="term" value="F:structural constituent of ribosome"/>
    <property type="evidence" value="ECO:0007669"/>
    <property type="project" value="InterPro"/>
</dbReference>
<evidence type="ECO:0000256" key="4">
    <source>
        <dbReference type="HAMAP-Rule" id="MF_01341"/>
    </source>
</evidence>
<dbReference type="Pfam" id="PF00828">
    <property type="entry name" value="Ribosomal_L27A"/>
    <property type="match status" value="1"/>
</dbReference>
<comment type="similarity">
    <text evidence="1 4 5">Belongs to the universal ribosomal protein uL15 family.</text>
</comment>
<dbReference type="SUPFAM" id="SSF52080">
    <property type="entry name" value="Ribosomal proteins L15p and L18e"/>
    <property type="match status" value="1"/>
</dbReference>
<feature type="domain" description="Large ribosomal subunit protein uL15/eL18" evidence="7">
    <location>
        <begin position="71"/>
        <end position="143"/>
    </location>
</feature>
<protein>
    <recommendedName>
        <fullName evidence="4">Large ribosomal subunit protein uL15</fullName>
    </recommendedName>
</protein>
<evidence type="ECO:0000313" key="8">
    <source>
        <dbReference type="EMBL" id="OGC81039.1"/>
    </source>
</evidence>
<accession>A0A1F4XHA8</accession>
<evidence type="ECO:0000259" key="7">
    <source>
        <dbReference type="Pfam" id="PF00828"/>
    </source>
</evidence>
<evidence type="ECO:0000256" key="3">
    <source>
        <dbReference type="ARBA" id="ARBA00023274"/>
    </source>
</evidence>
<evidence type="ECO:0000256" key="5">
    <source>
        <dbReference type="RuleBase" id="RU003888"/>
    </source>
</evidence>
<dbReference type="InterPro" id="IPR001196">
    <property type="entry name" value="Ribosomal_uL15_CS"/>
</dbReference>
<dbReference type="GO" id="GO:0006412">
    <property type="term" value="P:translation"/>
    <property type="evidence" value="ECO:0007669"/>
    <property type="project" value="UniProtKB-UniRule"/>
</dbReference>
<evidence type="ECO:0000256" key="6">
    <source>
        <dbReference type="SAM" id="MobiDB-lite"/>
    </source>
</evidence>
<evidence type="ECO:0000256" key="1">
    <source>
        <dbReference type="ARBA" id="ARBA00007320"/>
    </source>
</evidence>
<gene>
    <name evidence="4" type="primary">rplO</name>
    <name evidence="8" type="ORF">A2943_03425</name>
</gene>
<dbReference type="PROSITE" id="PS00475">
    <property type="entry name" value="RIBOSOMAL_L15"/>
    <property type="match status" value="1"/>
</dbReference>